<accession>A0A915CZB6</accession>
<organism evidence="3 4">
    <name type="scientific">Ditylenchus dipsaci</name>
    <dbReference type="NCBI Taxonomy" id="166011"/>
    <lineage>
        <taxon>Eukaryota</taxon>
        <taxon>Metazoa</taxon>
        <taxon>Ecdysozoa</taxon>
        <taxon>Nematoda</taxon>
        <taxon>Chromadorea</taxon>
        <taxon>Rhabditida</taxon>
        <taxon>Tylenchina</taxon>
        <taxon>Tylenchomorpha</taxon>
        <taxon>Sphaerularioidea</taxon>
        <taxon>Anguinidae</taxon>
        <taxon>Anguininae</taxon>
        <taxon>Ditylenchus</taxon>
    </lineage>
</organism>
<evidence type="ECO:0000259" key="2">
    <source>
        <dbReference type="PROSITE" id="PS51029"/>
    </source>
</evidence>
<sequence length="267" mass="31208">MSNWHDGNRLRLIAEFKKRPHLWLARHVDFSNQEKRREGITQITQFVNQFEEQPFTELEVRNQFKNMKDMYRRKVKRMRQMKAMDMPVEMPAWVYFQHLRFLDNSEEDLKPVVQEEDEDEDYSQETSLSSSSIMDDLLKSTLQQAEDEGNQLAARRRSKRRAEGPPAEVKAAKIVINEDKLSLNGKVMVNRNSVVEDMEDDFACFGKFIGSSLRKLSLNSPICALRMKKVINDLLFEAEFQELSNGFADEQLLAINARPEVNDEVDN</sequence>
<dbReference type="WBParaSite" id="jg13884">
    <property type="protein sequence ID" value="jg13884"/>
    <property type="gene ID" value="jg13884"/>
</dbReference>
<protein>
    <submittedName>
        <fullName evidence="4">MADF domain-containing protein</fullName>
    </submittedName>
</protein>
<name>A0A915CZB6_9BILA</name>
<dbReference type="Pfam" id="PF10545">
    <property type="entry name" value="MADF_DNA_bdg"/>
    <property type="match status" value="1"/>
</dbReference>
<keyword evidence="3" id="KW-1185">Reference proteome</keyword>
<evidence type="ECO:0000313" key="4">
    <source>
        <dbReference type="WBParaSite" id="jg13884"/>
    </source>
</evidence>
<dbReference type="InterPro" id="IPR006578">
    <property type="entry name" value="MADF-dom"/>
</dbReference>
<dbReference type="AlphaFoldDB" id="A0A915CZB6"/>
<evidence type="ECO:0000256" key="1">
    <source>
        <dbReference type="SAM" id="MobiDB-lite"/>
    </source>
</evidence>
<dbReference type="PROSITE" id="PS51029">
    <property type="entry name" value="MADF"/>
    <property type="match status" value="1"/>
</dbReference>
<dbReference type="Proteomes" id="UP000887574">
    <property type="component" value="Unplaced"/>
</dbReference>
<feature type="domain" description="MADF" evidence="2">
    <location>
        <begin position="11"/>
        <end position="107"/>
    </location>
</feature>
<reference evidence="4" key="1">
    <citation type="submission" date="2022-11" db="UniProtKB">
        <authorList>
            <consortium name="WormBaseParasite"/>
        </authorList>
    </citation>
    <scope>IDENTIFICATION</scope>
</reference>
<feature type="region of interest" description="Disordered" evidence="1">
    <location>
        <begin position="144"/>
        <end position="167"/>
    </location>
</feature>
<dbReference type="PANTHER" id="PTHR21505">
    <property type="entry name" value="MADF DOMAIN-CONTAINING PROTEIN-RELATED"/>
    <property type="match status" value="1"/>
</dbReference>
<dbReference type="PANTHER" id="PTHR21505:SF12">
    <property type="entry name" value="MADF DOMAIN-CONTAINING PROTEIN-RELATED"/>
    <property type="match status" value="1"/>
</dbReference>
<evidence type="ECO:0000313" key="3">
    <source>
        <dbReference type="Proteomes" id="UP000887574"/>
    </source>
</evidence>
<dbReference type="SMART" id="SM00595">
    <property type="entry name" value="MADF"/>
    <property type="match status" value="1"/>
</dbReference>
<proteinExistence type="predicted"/>